<sequence length="298" mass="32430">MEEDFARARTLGGRLSRQHHDTYPYIDPKKVNLKGKSVLITGASKDIGKATAISYAQAGASNIALGARSYLDSTVTAVLEAAKTAGHPPPRITTLNFDVTSASSVSAAALQVSKDFDGCLDILINNAGYLHKLSSIPDSDPEDWWRTFEVNIKGPYLIFHAFYPLLRQSSLKTVINVVSLIGVSTLPQHSGYALSKLAALRLTQYISQDHGEGKEGIVAIGVHPGAIATDMTLTMPEELHHVLTETKELAGDAMVWLGAERREWLGGRYVSVCWDFEELSEKKGEIVEGDLLKIRLGV</sequence>
<dbReference type="SUPFAM" id="SSF51735">
    <property type="entry name" value="NAD(P)-binding Rossmann-fold domains"/>
    <property type="match status" value="1"/>
</dbReference>
<evidence type="ECO:0000256" key="3">
    <source>
        <dbReference type="RuleBase" id="RU000363"/>
    </source>
</evidence>
<organism evidence="4 5">
    <name type="scientific">Bipolaris victoriae (strain FI3)</name>
    <name type="common">Victoria blight of oats agent</name>
    <name type="synonym">Cochliobolus victoriae</name>
    <dbReference type="NCBI Taxonomy" id="930091"/>
    <lineage>
        <taxon>Eukaryota</taxon>
        <taxon>Fungi</taxon>
        <taxon>Dikarya</taxon>
        <taxon>Ascomycota</taxon>
        <taxon>Pezizomycotina</taxon>
        <taxon>Dothideomycetes</taxon>
        <taxon>Pleosporomycetidae</taxon>
        <taxon>Pleosporales</taxon>
        <taxon>Pleosporineae</taxon>
        <taxon>Pleosporaceae</taxon>
        <taxon>Bipolaris</taxon>
    </lineage>
</organism>
<accession>W7EMJ3</accession>
<name>W7EMJ3_BIPV3</name>
<dbReference type="Gene3D" id="3.40.50.720">
    <property type="entry name" value="NAD(P)-binding Rossmann-like Domain"/>
    <property type="match status" value="1"/>
</dbReference>
<dbReference type="HOGENOM" id="CLU_010194_8_0_1"/>
<dbReference type="GO" id="GO:0016616">
    <property type="term" value="F:oxidoreductase activity, acting on the CH-OH group of donors, NAD or NADP as acceptor"/>
    <property type="evidence" value="ECO:0007669"/>
    <property type="project" value="TreeGrafter"/>
</dbReference>
<dbReference type="RefSeq" id="XP_014555127.1">
    <property type="nucleotide sequence ID" value="XM_014699641.1"/>
</dbReference>
<dbReference type="EMBL" id="KI968750">
    <property type="protein sequence ID" value="EUN25547.1"/>
    <property type="molecule type" value="Genomic_DNA"/>
</dbReference>
<protein>
    <submittedName>
        <fullName evidence="4">Uncharacterized protein</fullName>
    </submittedName>
</protein>
<dbReference type="PANTHER" id="PTHR42760:SF37">
    <property type="entry name" value="CLAVALDEHYDE DEHYDROGENASE"/>
    <property type="match status" value="1"/>
</dbReference>
<dbReference type="OrthoDB" id="1933717at2759"/>
<dbReference type="Pfam" id="PF00106">
    <property type="entry name" value="adh_short"/>
    <property type="match status" value="1"/>
</dbReference>
<keyword evidence="2" id="KW-0560">Oxidoreductase</keyword>
<dbReference type="AlphaFoldDB" id="W7EMJ3"/>
<gene>
    <name evidence="4" type="ORF">COCVIDRAFT_39049</name>
</gene>
<dbReference type="CDD" id="cd05233">
    <property type="entry name" value="SDR_c"/>
    <property type="match status" value="1"/>
</dbReference>
<comment type="similarity">
    <text evidence="1 3">Belongs to the short-chain dehydrogenases/reductases (SDR) family.</text>
</comment>
<reference evidence="4 5" key="1">
    <citation type="journal article" date="2013" name="PLoS Genet.">
        <title>Comparative genome structure, secondary metabolite, and effector coding capacity across Cochliobolus pathogens.</title>
        <authorList>
            <person name="Condon B.J."/>
            <person name="Leng Y."/>
            <person name="Wu D."/>
            <person name="Bushley K.E."/>
            <person name="Ohm R.A."/>
            <person name="Otillar R."/>
            <person name="Martin J."/>
            <person name="Schackwitz W."/>
            <person name="Grimwood J."/>
            <person name="MohdZainudin N."/>
            <person name="Xue C."/>
            <person name="Wang R."/>
            <person name="Manning V.A."/>
            <person name="Dhillon B."/>
            <person name="Tu Z.J."/>
            <person name="Steffenson B.J."/>
            <person name="Salamov A."/>
            <person name="Sun H."/>
            <person name="Lowry S."/>
            <person name="LaButti K."/>
            <person name="Han J."/>
            <person name="Copeland A."/>
            <person name="Lindquist E."/>
            <person name="Barry K."/>
            <person name="Schmutz J."/>
            <person name="Baker S.E."/>
            <person name="Ciuffetti L.M."/>
            <person name="Grigoriev I.V."/>
            <person name="Zhong S."/>
            <person name="Turgeon B.G."/>
        </authorList>
    </citation>
    <scope>NUCLEOTIDE SEQUENCE [LARGE SCALE GENOMIC DNA]</scope>
    <source>
        <strain evidence="4 5">FI3</strain>
    </source>
</reference>
<evidence type="ECO:0000256" key="2">
    <source>
        <dbReference type="ARBA" id="ARBA00023002"/>
    </source>
</evidence>
<dbReference type="PRINTS" id="PR00081">
    <property type="entry name" value="GDHRDH"/>
</dbReference>
<dbReference type="InterPro" id="IPR002347">
    <property type="entry name" value="SDR_fam"/>
</dbReference>
<evidence type="ECO:0000256" key="1">
    <source>
        <dbReference type="ARBA" id="ARBA00006484"/>
    </source>
</evidence>
<dbReference type="PRINTS" id="PR00080">
    <property type="entry name" value="SDRFAMILY"/>
</dbReference>
<dbReference type="PANTHER" id="PTHR42760">
    <property type="entry name" value="SHORT-CHAIN DEHYDROGENASES/REDUCTASES FAMILY MEMBER"/>
    <property type="match status" value="1"/>
</dbReference>
<keyword evidence="5" id="KW-1185">Reference proteome</keyword>
<evidence type="ECO:0000313" key="5">
    <source>
        <dbReference type="Proteomes" id="UP000054337"/>
    </source>
</evidence>
<dbReference type="GeneID" id="26256560"/>
<evidence type="ECO:0000313" key="4">
    <source>
        <dbReference type="EMBL" id="EUN25547.1"/>
    </source>
</evidence>
<proteinExistence type="inferred from homology"/>
<dbReference type="InterPro" id="IPR036291">
    <property type="entry name" value="NAD(P)-bd_dom_sf"/>
</dbReference>
<dbReference type="Proteomes" id="UP000054337">
    <property type="component" value="Unassembled WGS sequence"/>
</dbReference>